<dbReference type="PROSITE" id="PS51257">
    <property type="entry name" value="PROKAR_LIPOPROTEIN"/>
    <property type="match status" value="1"/>
</dbReference>
<name>A0ABP9KBM2_9SPHN</name>
<sequence length="139" mass="15147">MPTTWRLVALAGALLLGACQSAPIQPRPITIARDAFAGEALYRGTLEIRDGCIVSSRRNFPVLFDPGVVLTANSDGLYEPRTGNTIRFGQEMQGGGGILRENGKGWPILDIERFYEVSIPSGCPMDNVMRLHAMKEVAE</sequence>
<reference evidence="3" key="1">
    <citation type="journal article" date="2019" name="Int. J. Syst. Evol. Microbiol.">
        <title>The Global Catalogue of Microorganisms (GCM) 10K type strain sequencing project: providing services to taxonomists for standard genome sequencing and annotation.</title>
        <authorList>
            <consortium name="The Broad Institute Genomics Platform"/>
            <consortium name="The Broad Institute Genome Sequencing Center for Infectious Disease"/>
            <person name="Wu L."/>
            <person name="Ma J."/>
        </authorList>
    </citation>
    <scope>NUCLEOTIDE SEQUENCE [LARGE SCALE GENOMIC DNA]</scope>
    <source>
        <strain evidence="3">JCM 18014</strain>
    </source>
</reference>
<feature type="chain" id="PRO_5045553405" description="Lipoprotein" evidence="1">
    <location>
        <begin position="25"/>
        <end position="139"/>
    </location>
</feature>
<evidence type="ECO:0000313" key="2">
    <source>
        <dbReference type="EMBL" id="GAA5053520.1"/>
    </source>
</evidence>
<dbReference type="EMBL" id="BAABHV010000009">
    <property type="protein sequence ID" value="GAA5053520.1"/>
    <property type="molecule type" value="Genomic_DNA"/>
</dbReference>
<organism evidence="2 3">
    <name type="scientific">Erythrobacter westpacificensis</name>
    <dbReference type="NCBI Taxonomy" id="1055231"/>
    <lineage>
        <taxon>Bacteria</taxon>
        <taxon>Pseudomonadati</taxon>
        <taxon>Pseudomonadota</taxon>
        <taxon>Alphaproteobacteria</taxon>
        <taxon>Sphingomonadales</taxon>
        <taxon>Erythrobacteraceae</taxon>
        <taxon>Erythrobacter/Porphyrobacter group</taxon>
        <taxon>Erythrobacter</taxon>
    </lineage>
</organism>
<dbReference type="Proteomes" id="UP001500518">
    <property type="component" value="Unassembled WGS sequence"/>
</dbReference>
<evidence type="ECO:0000313" key="3">
    <source>
        <dbReference type="Proteomes" id="UP001500518"/>
    </source>
</evidence>
<proteinExistence type="predicted"/>
<evidence type="ECO:0000256" key="1">
    <source>
        <dbReference type="SAM" id="SignalP"/>
    </source>
</evidence>
<protein>
    <recommendedName>
        <fullName evidence="4">Lipoprotein</fullName>
    </recommendedName>
</protein>
<comment type="caution">
    <text evidence="2">The sequence shown here is derived from an EMBL/GenBank/DDBJ whole genome shotgun (WGS) entry which is preliminary data.</text>
</comment>
<keyword evidence="1" id="KW-0732">Signal</keyword>
<keyword evidence="3" id="KW-1185">Reference proteome</keyword>
<feature type="signal peptide" evidence="1">
    <location>
        <begin position="1"/>
        <end position="24"/>
    </location>
</feature>
<dbReference type="RefSeq" id="WP_346032534.1">
    <property type="nucleotide sequence ID" value="NZ_BAABHV010000009.1"/>
</dbReference>
<gene>
    <name evidence="2" type="ORF">GCM10023208_15580</name>
</gene>
<accession>A0ABP9KBM2</accession>
<evidence type="ECO:0008006" key="4">
    <source>
        <dbReference type="Google" id="ProtNLM"/>
    </source>
</evidence>